<keyword evidence="3" id="KW-1185">Reference proteome</keyword>
<proteinExistence type="predicted"/>
<reference evidence="2 3" key="1">
    <citation type="submission" date="2021-06" db="EMBL/GenBank/DDBJ databases">
        <authorList>
            <person name="Lee D.H."/>
        </authorList>
    </citation>
    <scope>NUCLEOTIDE SEQUENCE [LARGE SCALE GENOMIC DNA]</scope>
    <source>
        <strain evidence="2 3">MMS21-HV4-11</strain>
    </source>
</reference>
<accession>A0ABS6IME5</accession>
<evidence type="ECO:0000313" key="2">
    <source>
        <dbReference type="EMBL" id="MBU8875767.1"/>
    </source>
</evidence>
<feature type="transmembrane region" description="Helical" evidence="1">
    <location>
        <begin position="6"/>
        <end position="29"/>
    </location>
</feature>
<comment type="caution">
    <text evidence="2">The sequence shown here is derived from an EMBL/GenBank/DDBJ whole genome shotgun (WGS) entry which is preliminary data.</text>
</comment>
<organism evidence="2 3">
    <name type="scientific">Reyranella humidisoli</name>
    <dbReference type="NCBI Taxonomy" id="2849149"/>
    <lineage>
        <taxon>Bacteria</taxon>
        <taxon>Pseudomonadati</taxon>
        <taxon>Pseudomonadota</taxon>
        <taxon>Alphaproteobacteria</taxon>
        <taxon>Hyphomicrobiales</taxon>
        <taxon>Reyranellaceae</taxon>
        <taxon>Reyranella</taxon>
    </lineage>
</organism>
<gene>
    <name evidence="2" type="ORF">KQ910_18480</name>
</gene>
<sequence length="161" mass="17310">MTLGMSIATFTVVHVVISLIAIGAGVVACARMLKGRRLDSWNSVFLLFTVLTTVTGFLFPINVFTPAIGVGIVSSVALAIALVALHVGRLAGAWRWIYVASALFAFYLNVFVLVVQSFQKIGILNRFAPTGSEPPFAVAQGIVLLGFILLGFLALRRFRPN</sequence>
<feature type="transmembrane region" description="Helical" evidence="1">
    <location>
        <begin position="97"/>
        <end position="116"/>
    </location>
</feature>
<dbReference type="Proteomes" id="UP000727907">
    <property type="component" value="Unassembled WGS sequence"/>
</dbReference>
<feature type="transmembrane region" description="Helical" evidence="1">
    <location>
        <begin position="136"/>
        <end position="155"/>
    </location>
</feature>
<feature type="transmembrane region" description="Helical" evidence="1">
    <location>
        <begin position="41"/>
        <end position="61"/>
    </location>
</feature>
<evidence type="ECO:0000256" key="1">
    <source>
        <dbReference type="SAM" id="Phobius"/>
    </source>
</evidence>
<feature type="transmembrane region" description="Helical" evidence="1">
    <location>
        <begin position="67"/>
        <end position="85"/>
    </location>
</feature>
<dbReference type="RefSeq" id="WP_216964079.1">
    <property type="nucleotide sequence ID" value="NZ_JAHOPB010000002.1"/>
</dbReference>
<keyword evidence="1" id="KW-1133">Transmembrane helix</keyword>
<evidence type="ECO:0008006" key="4">
    <source>
        <dbReference type="Google" id="ProtNLM"/>
    </source>
</evidence>
<evidence type="ECO:0000313" key="3">
    <source>
        <dbReference type="Proteomes" id="UP000727907"/>
    </source>
</evidence>
<name>A0ABS6IME5_9HYPH</name>
<keyword evidence="1" id="KW-0812">Transmembrane</keyword>
<dbReference type="EMBL" id="JAHOPB010000002">
    <property type="protein sequence ID" value="MBU8875767.1"/>
    <property type="molecule type" value="Genomic_DNA"/>
</dbReference>
<protein>
    <recommendedName>
        <fullName evidence="4">DUF2306 domain-containing protein</fullName>
    </recommendedName>
</protein>
<keyword evidence="1" id="KW-0472">Membrane</keyword>